<dbReference type="Gene3D" id="1.10.510.10">
    <property type="entry name" value="Transferase(Phosphotransferase) domain 1"/>
    <property type="match status" value="1"/>
</dbReference>
<dbReference type="RefSeq" id="WP_344149984.1">
    <property type="nucleotide sequence ID" value="NZ_BAAAQR010000004.1"/>
</dbReference>
<proteinExistence type="predicted"/>
<evidence type="ECO:0000313" key="1">
    <source>
        <dbReference type="EMBL" id="GAA2143746.1"/>
    </source>
</evidence>
<protein>
    <recommendedName>
        <fullName evidence="3">Aminoglycoside phosphotransferase</fullName>
    </recommendedName>
</protein>
<dbReference type="Proteomes" id="UP001501771">
    <property type="component" value="Unassembled WGS sequence"/>
</dbReference>
<dbReference type="EMBL" id="BAAAQR010000004">
    <property type="protein sequence ID" value="GAA2143746.1"/>
    <property type="molecule type" value="Genomic_DNA"/>
</dbReference>
<keyword evidence="2" id="KW-1185">Reference proteome</keyword>
<sequence length="313" mass="34045">MRERPTHVSDAAVLEAVRAAWDPEIDEVEHLPVGFGAHHWAAVAGGERRLFVTLDGLEPRHSPESLEGAYAGAAALFGAGLEFVVPCLRAVPGTCTIPLGKGALSATGWVDGTVAGTGDLPDRGAAEANALVLERLHAATPPSGLPTWRPLVGDAFAAVLERRTSSTWDCGPYAERARRALRERLDAIERWVGAYHRLSDEAGARPWVATHGEPHTRNQLVADDDGVLLVDWESLKLAPRERDLRTLVDSGHADLARPHWPMIEMFDLEWRLDEISQYAAWFAAPHTGDTNDDVAIGGLLSELERPEWSHPSA</sequence>
<dbReference type="InterPro" id="IPR011009">
    <property type="entry name" value="Kinase-like_dom_sf"/>
</dbReference>
<gene>
    <name evidence="1" type="ORF">GCM10009844_16500</name>
</gene>
<organism evidence="1 2">
    <name type="scientific">Nocardioides koreensis</name>
    <dbReference type="NCBI Taxonomy" id="433651"/>
    <lineage>
        <taxon>Bacteria</taxon>
        <taxon>Bacillati</taxon>
        <taxon>Actinomycetota</taxon>
        <taxon>Actinomycetes</taxon>
        <taxon>Propionibacteriales</taxon>
        <taxon>Nocardioidaceae</taxon>
        <taxon>Nocardioides</taxon>
    </lineage>
</organism>
<reference evidence="2" key="1">
    <citation type="journal article" date="2019" name="Int. J. Syst. Evol. Microbiol.">
        <title>The Global Catalogue of Microorganisms (GCM) 10K type strain sequencing project: providing services to taxonomists for standard genome sequencing and annotation.</title>
        <authorList>
            <consortium name="The Broad Institute Genomics Platform"/>
            <consortium name="The Broad Institute Genome Sequencing Center for Infectious Disease"/>
            <person name="Wu L."/>
            <person name="Ma J."/>
        </authorList>
    </citation>
    <scope>NUCLEOTIDE SEQUENCE [LARGE SCALE GENOMIC DNA]</scope>
    <source>
        <strain evidence="2">JCM 16022</strain>
    </source>
</reference>
<accession>A0ABP5LCM8</accession>
<name>A0ABP5LCM8_9ACTN</name>
<dbReference type="SUPFAM" id="SSF56112">
    <property type="entry name" value="Protein kinase-like (PK-like)"/>
    <property type="match status" value="1"/>
</dbReference>
<evidence type="ECO:0000313" key="2">
    <source>
        <dbReference type="Proteomes" id="UP001501771"/>
    </source>
</evidence>
<evidence type="ECO:0008006" key="3">
    <source>
        <dbReference type="Google" id="ProtNLM"/>
    </source>
</evidence>
<comment type="caution">
    <text evidence="1">The sequence shown here is derived from an EMBL/GenBank/DDBJ whole genome shotgun (WGS) entry which is preliminary data.</text>
</comment>